<accession>N6VRK2</accession>
<dbReference type="PATRIC" id="fig|626887.3.peg.3090"/>
<evidence type="ECO:0000313" key="3">
    <source>
        <dbReference type="Proteomes" id="UP000013165"/>
    </source>
</evidence>
<dbReference type="Pfam" id="PF00903">
    <property type="entry name" value="Glyoxalase"/>
    <property type="match status" value="1"/>
</dbReference>
<dbReference type="OrthoDB" id="793940at2"/>
<dbReference type="EMBL" id="APLQ01000014">
    <property type="protein sequence ID" value="ENO12810.1"/>
    <property type="molecule type" value="Genomic_DNA"/>
</dbReference>
<protein>
    <submittedName>
        <fullName evidence="2">Glyoxalase</fullName>
    </submittedName>
</protein>
<evidence type="ECO:0000313" key="2">
    <source>
        <dbReference type="EMBL" id="ENO12810.1"/>
    </source>
</evidence>
<dbReference type="PROSITE" id="PS51819">
    <property type="entry name" value="VOC"/>
    <property type="match status" value="1"/>
</dbReference>
<dbReference type="PANTHER" id="PTHR39434:SF1">
    <property type="entry name" value="VOC DOMAIN-CONTAINING PROTEIN"/>
    <property type="match status" value="1"/>
</dbReference>
<dbReference type="InterPro" id="IPR004360">
    <property type="entry name" value="Glyas_Fos-R_dOase_dom"/>
</dbReference>
<dbReference type="RefSeq" id="WP_004581040.1">
    <property type="nucleotide sequence ID" value="NZ_AP028878.1"/>
</dbReference>
<dbReference type="InterPro" id="IPR029068">
    <property type="entry name" value="Glyas_Bleomycin-R_OHBP_Dase"/>
</dbReference>
<dbReference type="AlphaFoldDB" id="N6VRK2"/>
<sequence>MSLTPFHLAIQVRHLAEARAFYGEKLGFPEGRSSEQWIDFNMFGHQLVTHHNPQLGKDGSVRGTSNHVDGHGVPVPHFGVVLTFEEWERFADKARSVIDEFIIEPYVRFQGQVGEQGTLFFADPSGNALEFKGFRDIEHELFAK</sequence>
<evidence type="ECO:0000259" key="1">
    <source>
        <dbReference type="PROSITE" id="PS51819"/>
    </source>
</evidence>
<dbReference type="Gene3D" id="3.10.180.10">
    <property type="entry name" value="2,3-Dihydroxybiphenyl 1,2-Dioxygenase, domain 1"/>
    <property type="match status" value="1"/>
</dbReference>
<dbReference type="Proteomes" id="UP000013165">
    <property type="component" value="Unassembled WGS sequence"/>
</dbReference>
<feature type="domain" description="VOC" evidence="1">
    <location>
        <begin position="4"/>
        <end position="134"/>
    </location>
</feature>
<dbReference type="STRING" id="626887.J057_15470"/>
<dbReference type="SUPFAM" id="SSF54593">
    <property type="entry name" value="Glyoxalase/Bleomycin resistance protein/Dihydroxybiphenyl dioxygenase"/>
    <property type="match status" value="1"/>
</dbReference>
<organism evidence="2 3">
    <name type="scientific">Marinobacter nanhaiticus D15-8W</name>
    <dbReference type="NCBI Taxonomy" id="626887"/>
    <lineage>
        <taxon>Bacteria</taxon>
        <taxon>Pseudomonadati</taxon>
        <taxon>Pseudomonadota</taxon>
        <taxon>Gammaproteobacteria</taxon>
        <taxon>Pseudomonadales</taxon>
        <taxon>Marinobacteraceae</taxon>
        <taxon>Marinobacter</taxon>
    </lineage>
</organism>
<keyword evidence="3" id="KW-1185">Reference proteome</keyword>
<dbReference type="InterPro" id="IPR037523">
    <property type="entry name" value="VOC_core"/>
</dbReference>
<comment type="caution">
    <text evidence="2">The sequence shown here is derived from an EMBL/GenBank/DDBJ whole genome shotgun (WGS) entry which is preliminary data.</text>
</comment>
<gene>
    <name evidence="2" type="ORF">J057_15470</name>
</gene>
<dbReference type="HOGENOM" id="CLU_109157_0_1_6"/>
<name>N6VRK2_9GAMM</name>
<dbReference type="PANTHER" id="PTHR39434">
    <property type="match status" value="1"/>
</dbReference>
<reference evidence="2 3" key="1">
    <citation type="journal article" date="2013" name="Genome Announc.">
        <title>Genome Sequence of the Polycyclic Aromatic Hydrocarbon-Degrading Bacterium Strain Marinobacter nanhaiticus D15-8WT.</title>
        <authorList>
            <person name="Cui Z."/>
            <person name="Gao W."/>
            <person name="Li Q."/>
            <person name="Xu G."/>
            <person name="Zheng L."/>
        </authorList>
    </citation>
    <scope>NUCLEOTIDE SEQUENCE [LARGE SCALE GENOMIC DNA]</scope>
    <source>
        <strain evidence="2 3">D15-8W</strain>
    </source>
</reference>
<proteinExistence type="predicted"/>
<dbReference type="eggNOG" id="COG3565">
    <property type="taxonomic scope" value="Bacteria"/>
</dbReference>